<dbReference type="PANTHER" id="PTHR21650:SF4">
    <property type="entry name" value="MEMBRALIN"/>
    <property type="match status" value="1"/>
</dbReference>
<feature type="transmembrane region" description="Helical" evidence="2">
    <location>
        <begin position="437"/>
        <end position="454"/>
    </location>
</feature>
<keyword evidence="2" id="KW-0812">Transmembrane</keyword>
<evidence type="ECO:0000256" key="2">
    <source>
        <dbReference type="SAM" id="Phobius"/>
    </source>
</evidence>
<evidence type="ECO:0000256" key="1">
    <source>
        <dbReference type="SAM" id="MobiDB-lite"/>
    </source>
</evidence>
<dbReference type="EnsemblMetazoa" id="G120.7">
    <property type="protein sequence ID" value="G120.7:cds"/>
    <property type="gene ID" value="G120"/>
</dbReference>
<dbReference type="Pfam" id="PF09746">
    <property type="entry name" value="Membralin"/>
    <property type="match status" value="1"/>
</dbReference>
<dbReference type="InterPro" id="IPR019144">
    <property type="entry name" value="Membralin"/>
</dbReference>
<feature type="compositionally biased region" description="Low complexity" evidence="1">
    <location>
        <begin position="763"/>
        <end position="790"/>
    </location>
</feature>
<feature type="compositionally biased region" description="Polar residues" evidence="1">
    <location>
        <begin position="651"/>
        <end position="666"/>
    </location>
</feature>
<feature type="transmembrane region" description="Helical" evidence="2">
    <location>
        <begin position="51"/>
        <end position="74"/>
    </location>
</feature>
<feature type="transmembrane region" description="Helical" evidence="2">
    <location>
        <begin position="366"/>
        <end position="386"/>
    </location>
</feature>
<accession>A0A8W8I2L6</accession>
<dbReference type="EnsemblMetazoa" id="G120.4">
    <property type="protein sequence ID" value="G120.4:cds"/>
    <property type="gene ID" value="G120"/>
</dbReference>
<evidence type="ECO:0000313" key="4">
    <source>
        <dbReference type="Proteomes" id="UP000005408"/>
    </source>
</evidence>
<dbReference type="PANTHER" id="PTHR21650">
    <property type="entry name" value="MEMBRALIN/KINETOCHORE PROTEIN NUF2"/>
    <property type="match status" value="1"/>
</dbReference>
<protein>
    <recommendedName>
        <fullName evidence="5">Membralin</fullName>
    </recommendedName>
</protein>
<keyword evidence="2" id="KW-1133">Transmembrane helix</keyword>
<dbReference type="EnsemblMetazoa" id="G120.5">
    <property type="protein sequence ID" value="G120.5:cds"/>
    <property type="gene ID" value="G120"/>
</dbReference>
<dbReference type="AlphaFoldDB" id="A0A8W8I2L6"/>
<keyword evidence="2" id="KW-0472">Membrane</keyword>
<name>A0A8W8I2L6_MAGGI</name>
<evidence type="ECO:0000313" key="3">
    <source>
        <dbReference type="EnsemblMetazoa" id="G120.4:cds"/>
    </source>
</evidence>
<feature type="compositionally biased region" description="Basic and acidic residues" evidence="1">
    <location>
        <begin position="792"/>
        <end position="802"/>
    </location>
</feature>
<feature type="region of interest" description="Disordered" evidence="1">
    <location>
        <begin position="534"/>
        <end position="588"/>
    </location>
</feature>
<feature type="region of interest" description="Disordered" evidence="1">
    <location>
        <begin position="624"/>
        <end position="802"/>
    </location>
</feature>
<dbReference type="GO" id="GO:0034976">
    <property type="term" value="P:response to endoplasmic reticulum stress"/>
    <property type="evidence" value="ECO:0007669"/>
    <property type="project" value="TreeGrafter"/>
</dbReference>
<dbReference type="EnsemblMetazoa" id="G120.6">
    <property type="protein sequence ID" value="G120.6:cds"/>
    <property type="gene ID" value="G120"/>
</dbReference>
<feature type="compositionally biased region" description="Polar residues" evidence="1">
    <location>
        <begin position="684"/>
        <end position="724"/>
    </location>
</feature>
<dbReference type="GO" id="GO:0005783">
    <property type="term" value="C:endoplasmic reticulum"/>
    <property type="evidence" value="ECO:0007669"/>
    <property type="project" value="TreeGrafter"/>
</dbReference>
<reference evidence="3" key="1">
    <citation type="submission" date="2022-08" db="UniProtKB">
        <authorList>
            <consortium name="EnsemblMetazoa"/>
        </authorList>
    </citation>
    <scope>IDENTIFICATION</scope>
    <source>
        <strain evidence="3">05x7-T-G4-1.051#20</strain>
    </source>
</reference>
<feature type="compositionally biased region" description="Low complexity" evidence="1">
    <location>
        <begin position="634"/>
        <end position="650"/>
    </location>
</feature>
<feature type="compositionally biased region" description="Polar residues" evidence="1">
    <location>
        <begin position="543"/>
        <end position="554"/>
    </location>
</feature>
<feature type="compositionally biased region" description="Low complexity" evidence="1">
    <location>
        <begin position="555"/>
        <end position="579"/>
    </location>
</feature>
<feature type="transmembrane region" description="Helical" evidence="2">
    <location>
        <begin position="488"/>
        <end position="508"/>
    </location>
</feature>
<feature type="compositionally biased region" description="Basic and acidic residues" evidence="1">
    <location>
        <begin position="667"/>
        <end position="682"/>
    </location>
</feature>
<feature type="compositionally biased region" description="Polar residues" evidence="1">
    <location>
        <begin position="195"/>
        <end position="215"/>
    </location>
</feature>
<feature type="compositionally biased region" description="Basic and acidic residues" evidence="1">
    <location>
        <begin position="163"/>
        <end position="184"/>
    </location>
</feature>
<dbReference type="OrthoDB" id="6779347at2759"/>
<evidence type="ECO:0008006" key="5">
    <source>
        <dbReference type="Google" id="ProtNLM"/>
    </source>
</evidence>
<sequence length="802" mass="89429">MNAEPENEGGANRSQRPNNPLFNMRERLFHALFYRVALTYARAFPKPVRRILEFAILVKALLVLGILAYIHIVFARTPMNCLANVQSTWPRNGILRVEIVHNASENYSIINSYEKEYSDFTLHFFNEDSEVDHEEETASSPNMEDKDGHFEEHIGEDETEGTSGHHSEEKGTDKPSLAAEKDTHLAGSTEEQARHNNTSQAAKDISNQTIKSSELPQADDKRASFTDDSHIAVEGNTTYSPPEDPHTFETQAYHLSEIEMLAKVVWPEEKYIVEYALEYGFLRLSPKTRQRLNITVMLVTLDPEKETCFGDTISRFLLAEFLGYDDILMSSIKQLAEKEDNKGYLRNVVTGEHYRFVSMWMARSSYLAAAFIMLVFTVCVSTLLRYSHHQIFIFIVDLLQMLEMNITIAFPAAPLLTVILALVGMEAIMTEFFNDTTTAFYIILIVWIADQYDAICCHTNISKRHWLRFFYLYHFAFYAYHYRFNGQYSGLALFTSWLFIQHSMLYFFHHYELPAILQQERIQQIVTNQQNNQGTQTQIGNNAQPDANHNTEQITATNNTSGNTATDNTTRTTATSNNRELSPATNGEQTSAALSNLHNTNQDSPQTNSSENATQNTATTIATHNCTANNGKPQQSSIASKQQSASAGIATTGNTEQNFAGQSSYRQLDHTDKPETPKEGGHLSDNQQTDSVPSKISAQPLSDGTNSINLNPQGTVSDENTSVKNFGDMKHSGAGEKGSMLMSVDRDSVRGESGACRNGELCGGSSLNSNSCSGVDLSSSSGELSHSVCSQETKDSEQTGNS</sequence>
<keyword evidence="4" id="KW-1185">Reference proteome</keyword>
<feature type="transmembrane region" description="Helical" evidence="2">
    <location>
        <begin position="466"/>
        <end position="482"/>
    </location>
</feature>
<proteinExistence type="predicted"/>
<feature type="region of interest" description="Disordered" evidence="1">
    <location>
        <begin position="130"/>
        <end position="149"/>
    </location>
</feature>
<organism evidence="3 4">
    <name type="scientific">Magallana gigas</name>
    <name type="common">Pacific oyster</name>
    <name type="synonym">Crassostrea gigas</name>
    <dbReference type="NCBI Taxonomy" id="29159"/>
    <lineage>
        <taxon>Eukaryota</taxon>
        <taxon>Metazoa</taxon>
        <taxon>Spiralia</taxon>
        <taxon>Lophotrochozoa</taxon>
        <taxon>Mollusca</taxon>
        <taxon>Bivalvia</taxon>
        <taxon>Autobranchia</taxon>
        <taxon>Pteriomorphia</taxon>
        <taxon>Ostreida</taxon>
        <taxon>Ostreoidea</taxon>
        <taxon>Ostreidae</taxon>
        <taxon>Magallana</taxon>
    </lineage>
</organism>
<feature type="compositionally biased region" description="Basic and acidic residues" evidence="1">
    <location>
        <begin position="218"/>
        <end position="231"/>
    </location>
</feature>
<feature type="transmembrane region" description="Helical" evidence="2">
    <location>
        <begin position="406"/>
        <end position="425"/>
    </location>
</feature>
<dbReference type="GO" id="GO:1904294">
    <property type="term" value="P:positive regulation of ERAD pathway"/>
    <property type="evidence" value="ECO:0007669"/>
    <property type="project" value="TreeGrafter"/>
</dbReference>
<dbReference type="Proteomes" id="UP000005408">
    <property type="component" value="Unassembled WGS sequence"/>
</dbReference>
<feature type="region of interest" description="Disordered" evidence="1">
    <location>
        <begin position="156"/>
        <end position="247"/>
    </location>
</feature>
<dbReference type="OMA" id="CHLEANK"/>